<feature type="compositionally biased region" description="Polar residues" evidence="1">
    <location>
        <begin position="1"/>
        <end position="14"/>
    </location>
</feature>
<dbReference type="EMBL" id="QGKX02000004">
    <property type="protein sequence ID" value="KAF3604107.1"/>
    <property type="molecule type" value="Genomic_DNA"/>
</dbReference>
<reference evidence="2" key="1">
    <citation type="submission" date="2019-12" db="EMBL/GenBank/DDBJ databases">
        <title>Genome sequencing and annotation of Brassica cretica.</title>
        <authorList>
            <person name="Studholme D.J."/>
            <person name="Sarris P."/>
        </authorList>
    </citation>
    <scope>NUCLEOTIDE SEQUENCE</scope>
    <source>
        <strain evidence="2">PFS-109/04</strain>
        <tissue evidence="2">Leaf</tissue>
    </source>
</reference>
<evidence type="ECO:0000313" key="3">
    <source>
        <dbReference type="Proteomes" id="UP000712600"/>
    </source>
</evidence>
<accession>A0A8S9ST12</accession>
<organism evidence="2 3">
    <name type="scientific">Brassica cretica</name>
    <name type="common">Mustard</name>
    <dbReference type="NCBI Taxonomy" id="69181"/>
    <lineage>
        <taxon>Eukaryota</taxon>
        <taxon>Viridiplantae</taxon>
        <taxon>Streptophyta</taxon>
        <taxon>Embryophyta</taxon>
        <taxon>Tracheophyta</taxon>
        <taxon>Spermatophyta</taxon>
        <taxon>Magnoliopsida</taxon>
        <taxon>eudicotyledons</taxon>
        <taxon>Gunneridae</taxon>
        <taxon>Pentapetalae</taxon>
        <taxon>rosids</taxon>
        <taxon>malvids</taxon>
        <taxon>Brassicales</taxon>
        <taxon>Brassicaceae</taxon>
        <taxon>Brassiceae</taxon>
        <taxon>Brassica</taxon>
    </lineage>
</organism>
<gene>
    <name evidence="2" type="ORF">F2Q69_00039142</name>
</gene>
<proteinExistence type="predicted"/>
<dbReference type="Proteomes" id="UP000712600">
    <property type="component" value="Unassembled WGS sequence"/>
</dbReference>
<comment type="caution">
    <text evidence="2">The sequence shown here is derived from an EMBL/GenBank/DDBJ whole genome shotgun (WGS) entry which is preliminary data.</text>
</comment>
<name>A0A8S9ST12_BRACR</name>
<evidence type="ECO:0000313" key="2">
    <source>
        <dbReference type="EMBL" id="KAF3604107.1"/>
    </source>
</evidence>
<sequence length="65" mass="7090">MNSGKGSEQTWESSRNSHEFATPSNVHGLQEAEQQDLNGGGASSGLQIEKEDRCVSHIQDISFIE</sequence>
<protein>
    <submittedName>
        <fullName evidence="2">Uncharacterized protein</fullName>
    </submittedName>
</protein>
<evidence type="ECO:0000256" key="1">
    <source>
        <dbReference type="SAM" id="MobiDB-lite"/>
    </source>
</evidence>
<dbReference type="AlphaFoldDB" id="A0A8S9ST12"/>
<feature type="region of interest" description="Disordered" evidence="1">
    <location>
        <begin position="1"/>
        <end position="49"/>
    </location>
</feature>